<accession>A0A834MIG2</accession>
<comment type="caution">
    <text evidence="1">The sequence shown here is derived from an EMBL/GenBank/DDBJ whole genome shotgun (WGS) entry which is preliminary data.</text>
</comment>
<dbReference type="AlphaFoldDB" id="A0A834MIG2"/>
<keyword evidence="2" id="KW-1185">Reference proteome</keyword>
<protein>
    <submittedName>
        <fullName evidence="1">Uncharacterized protein</fullName>
    </submittedName>
</protein>
<name>A0A834MIG2_RHYFE</name>
<sequence>MFSVLCHNNGSSNRPCRTIGAARKGDYNDYSSGPPPGLTTLLQRDAAAKSSYLLNIGVNLGPIKSSWCLYVCARAICRGLCSGNVSIMRVGSFGVRLSVSQITD</sequence>
<organism evidence="1 2">
    <name type="scientific">Rhynchophorus ferrugineus</name>
    <name type="common">Red palm weevil</name>
    <name type="synonym">Curculio ferrugineus</name>
    <dbReference type="NCBI Taxonomy" id="354439"/>
    <lineage>
        <taxon>Eukaryota</taxon>
        <taxon>Metazoa</taxon>
        <taxon>Ecdysozoa</taxon>
        <taxon>Arthropoda</taxon>
        <taxon>Hexapoda</taxon>
        <taxon>Insecta</taxon>
        <taxon>Pterygota</taxon>
        <taxon>Neoptera</taxon>
        <taxon>Endopterygota</taxon>
        <taxon>Coleoptera</taxon>
        <taxon>Polyphaga</taxon>
        <taxon>Cucujiformia</taxon>
        <taxon>Curculionidae</taxon>
        <taxon>Dryophthorinae</taxon>
        <taxon>Rhynchophorus</taxon>
    </lineage>
</organism>
<gene>
    <name evidence="1" type="ORF">GWI33_007270</name>
</gene>
<dbReference type="EMBL" id="JAACXV010000363">
    <property type="protein sequence ID" value="KAF7279419.1"/>
    <property type="molecule type" value="Genomic_DNA"/>
</dbReference>
<dbReference type="Proteomes" id="UP000625711">
    <property type="component" value="Unassembled WGS sequence"/>
</dbReference>
<reference evidence="1" key="1">
    <citation type="submission" date="2020-08" db="EMBL/GenBank/DDBJ databases">
        <title>Genome sequencing and assembly of the red palm weevil Rhynchophorus ferrugineus.</title>
        <authorList>
            <person name="Dias G.B."/>
            <person name="Bergman C.M."/>
            <person name="Manee M."/>
        </authorList>
    </citation>
    <scope>NUCLEOTIDE SEQUENCE</scope>
    <source>
        <strain evidence="1">AA-2017</strain>
        <tissue evidence="1">Whole larva</tissue>
    </source>
</reference>
<evidence type="ECO:0000313" key="2">
    <source>
        <dbReference type="Proteomes" id="UP000625711"/>
    </source>
</evidence>
<evidence type="ECO:0000313" key="1">
    <source>
        <dbReference type="EMBL" id="KAF7279419.1"/>
    </source>
</evidence>
<proteinExistence type="predicted"/>